<evidence type="ECO:0000313" key="3">
    <source>
        <dbReference type="EMBL" id="BBO31499.1"/>
    </source>
</evidence>
<proteinExistence type="predicted"/>
<evidence type="ECO:0000313" key="4">
    <source>
        <dbReference type="Proteomes" id="UP000326837"/>
    </source>
</evidence>
<dbReference type="PANTHER" id="PTHR34203:SF15">
    <property type="entry name" value="SLL1173 PROTEIN"/>
    <property type="match status" value="1"/>
</dbReference>
<dbReference type="Pfam" id="PF05050">
    <property type="entry name" value="Methyltransf_21"/>
    <property type="match status" value="1"/>
</dbReference>
<evidence type="ECO:0000256" key="1">
    <source>
        <dbReference type="SAM" id="MobiDB-lite"/>
    </source>
</evidence>
<sequence length="331" mass="36537">MVGIIPGEGREGLNRSAPRSGGSLTRGCGFVLREIVGIATLGGRFPTSRLAAGPAMSLRRLFRRRPHVPFAEWGAEVRRYELPADGVVEFAQWLHPCVSEQPIEQAEIDGLRQFIRPGDFVIDVGAHTGDSTIPLALACGSTGRVLALEPNPHVYAILEQNAGLNFGRTRIDCRCCAATPEDGTFTFHYGDASFCNGGADGSRNWNPWRKKFPLQIEGRNLLNILRTEYAECLPWLSYVKVDAEGFDRQILESILPVLRERRPVVRTEVFKRLSNGERQALFDLLSSAGYELHRYAAGADPVGPMLARNKMSVERHFDVIALPKKRAAAAA</sequence>
<name>A0A5K7XES9_9BACT</name>
<dbReference type="Proteomes" id="UP000326837">
    <property type="component" value="Chromosome"/>
</dbReference>
<gene>
    <name evidence="3" type="ORF">PLANPX_1111</name>
</gene>
<organism evidence="3 4">
    <name type="scientific">Lacipirellula parvula</name>
    <dbReference type="NCBI Taxonomy" id="2650471"/>
    <lineage>
        <taxon>Bacteria</taxon>
        <taxon>Pseudomonadati</taxon>
        <taxon>Planctomycetota</taxon>
        <taxon>Planctomycetia</taxon>
        <taxon>Pirellulales</taxon>
        <taxon>Lacipirellulaceae</taxon>
        <taxon>Lacipirellula</taxon>
    </lineage>
</organism>
<accession>A0A5K7XES9</accession>
<keyword evidence="4" id="KW-1185">Reference proteome</keyword>
<feature type="domain" description="Methyltransferase FkbM" evidence="2">
    <location>
        <begin position="123"/>
        <end position="291"/>
    </location>
</feature>
<dbReference type="EMBL" id="AP021861">
    <property type="protein sequence ID" value="BBO31499.1"/>
    <property type="molecule type" value="Genomic_DNA"/>
</dbReference>
<dbReference type="KEGG" id="lpav:PLANPX_1111"/>
<dbReference type="Gene3D" id="3.40.50.150">
    <property type="entry name" value="Vaccinia Virus protein VP39"/>
    <property type="match status" value="1"/>
</dbReference>
<dbReference type="InterPro" id="IPR029063">
    <property type="entry name" value="SAM-dependent_MTases_sf"/>
</dbReference>
<dbReference type="InterPro" id="IPR052514">
    <property type="entry name" value="SAM-dependent_MTase"/>
</dbReference>
<dbReference type="InterPro" id="IPR006342">
    <property type="entry name" value="FkbM_mtfrase"/>
</dbReference>
<reference evidence="4" key="1">
    <citation type="submission" date="2019-10" db="EMBL/GenBank/DDBJ databases">
        <title>Lacipirellula parvula gen. nov., sp. nov., representing a lineage of planctomycetes widespread in freshwater anoxic habitats, and description of the family Lacipirellulaceae.</title>
        <authorList>
            <person name="Dedysh S.N."/>
            <person name="Kulichevskaya I.S."/>
            <person name="Beletsky A.V."/>
            <person name="Rakitin A.L."/>
            <person name="Mardanov A.V."/>
            <person name="Ivanova A.A."/>
            <person name="Saltykova V.X."/>
            <person name="Rijpstra W.I.C."/>
            <person name="Sinninghe Damste J.S."/>
            <person name="Ravin N.V."/>
        </authorList>
    </citation>
    <scope>NUCLEOTIDE SEQUENCE [LARGE SCALE GENOMIC DNA]</scope>
    <source>
        <strain evidence="4">PX69</strain>
    </source>
</reference>
<dbReference type="PANTHER" id="PTHR34203">
    <property type="entry name" value="METHYLTRANSFERASE, FKBM FAMILY PROTEIN"/>
    <property type="match status" value="1"/>
</dbReference>
<dbReference type="SUPFAM" id="SSF53335">
    <property type="entry name" value="S-adenosyl-L-methionine-dependent methyltransferases"/>
    <property type="match status" value="1"/>
</dbReference>
<protein>
    <recommendedName>
        <fullName evidence="2">Methyltransferase FkbM domain-containing protein</fullName>
    </recommendedName>
</protein>
<feature type="region of interest" description="Disordered" evidence="1">
    <location>
        <begin position="1"/>
        <end position="22"/>
    </location>
</feature>
<dbReference type="NCBIfam" id="TIGR01444">
    <property type="entry name" value="fkbM_fam"/>
    <property type="match status" value="1"/>
</dbReference>
<evidence type="ECO:0000259" key="2">
    <source>
        <dbReference type="Pfam" id="PF05050"/>
    </source>
</evidence>
<dbReference type="AlphaFoldDB" id="A0A5K7XES9"/>